<accession>A0A6H0WGM8</accession>
<sequence length="437" mass="47666">MGEREGRVDSLLDTLYNLSEEKEAFFIIQKMKKLFSVKLSKSKVILVAACLLLAGSGTAYAAHELTKQSVSVSINGEKKHIRTHAKTVGDLLETLDIETRDEDKVTPAKQTEITADMDVVYKAAKPVKLTINGEEKTLWSTAKTVGALLDEQDVDVKEHDQIDPAIDTDISKDMKINIEPAFRVTVNDGGKPKKIWTTSTTVADFLKQQKMNIKDEDKIKPALDAKLTKGKADITITRIEKVTDVVEEKIAFDVKKQEDASLEKGEEKVVQKGKEGKLKKHFEVIKENGKEVSRELVKEETAEQSKDKVIAVGTKQSSPNIEKVSASGDSKTVVSRSNESTGKAMTVASTAYTASCSGCSGHTATGVNLKNNPNAKVIAVDPNVIPLGSKVHVEGYGYAIAADTGSAIKGNKIDVFFPEKSSAYRWGNKTVKIKILN</sequence>
<evidence type="ECO:0000313" key="3">
    <source>
        <dbReference type="EMBL" id="QIW78413.1"/>
    </source>
</evidence>
<dbReference type="Pfam" id="PF06725">
    <property type="entry name" value="3D"/>
    <property type="match status" value="1"/>
</dbReference>
<name>A0A6H0WGM8_9BACI</name>
<dbReference type="InterPro" id="IPR036908">
    <property type="entry name" value="RlpA-like_sf"/>
</dbReference>
<evidence type="ECO:0000256" key="1">
    <source>
        <dbReference type="ARBA" id="ARBA00022729"/>
    </source>
</evidence>
<evidence type="ECO:0000259" key="2">
    <source>
        <dbReference type="PROSITE" id="PS51109"/>
    </source>
</evidence>
<dbReference type="InterPro" id="IPR011098">
    <property type="entry name" value="G5_dom"/>
</dbReference>
<keyword evidence="4" id="KW-1185">Reference proteome</keyword>
<dbReference type="Proteomes" id="UP000501914">
    <property type="component" value="Chromosome"/>
</dbReference>
<proteinExistence type="predicted"/>
<dbReference type="InterPro" id="IPR051933">
    <property type="entry name" value="Resuscitation_pf_RpfB"/>
</dbReference>
<dbReference type="SUPFAM" id="SSF50685">
    <property type="entry name" value="Barwin-like endoglucanases"/>
    <property type="match status" value="1"/>
</dbReference>
<dbReference type="Gene3D" id="2.40.40.10">
    <property type="entry name" value="RlpA-like domain"/>
    <property type="match status" value="1"/>
</dbReference>
<dbReference type="InterPro" id="IPR010611">
    <property type="entry name" value="3D_dom"/>
</dbReference>
<dbReference type="PANTHER" id="PTHR39160:SF4">
    <property type="entry name" value="RESUSCITATION-PROMOTING FACTOR RPFB"/>
    <property type="match status" value="1"/>
</dbReference>
<gene>
    <name evidence="3" type="ORF">G4P54_00260</name>
</gene>
<dbReference type="GO" id="GO:0009254">
    <property type="term" value="P:peptidoglycan turnover"/>
    <property type="evidence" value="ECO:0007669"/>
    <property type="project" value="InterPro"/>
</dbReference>
<dbReference type="GO" id="GO:0004553">
    <property type="term" value="F:hydrolase activity, hydrolyzing O-glycosyl compounds"/>
    <property type="evidence" value="ECO:0007669"/>
    <property type="project" value="InterPro"/>
</dbReference>
<organism evidence="3 4">
    <name type="scientific">Bacillus tequilensis</name>
    <dbReference type="NCBI Taxonomy" id="227866"/>
    <lineage>
        <taxon>Bacteria</taxon>
        <taxon>Bacillati</taxon>
        <taxon>Bacillota</taxon>
        <taxon>Bacilli</taxon>
        <taxon>Bacillales</taxon>
        <taxon>Bacillaceae</taxon>
        <taxon>Bacillus</taxon>
    </lineage>
</organism>
<dbReference type="PROSITE" id="PS51109">
    <property type="entry name" value="G5"/>
    <property type="match status" value="1"/>
</dbReference>
<dbReference type="EMBL" id="CP048852">
    <property type="protein sequence ID" value="QIW78413.1"/>
    <property type="molecule type" value="Genomic_DNA"/>
</dbReference>
<dbReference type="Gene3D" id="2.20.230.10">
    <property type="entry name" value="Resuscitation-promoting factor rpfb"/>
    <property type="match status" value="1"/>
</dbReference>
<dbReference type="SMART" id="SM01208">
    <property type="entry name" value="G5"/>
    <property type="match status" value="1"/>
</dbReference>
<dbReference type="AlphaFoldDB" id="A0A6H0WGM8"/>
<protein>
    <submittedName>
        <fullName evidence="3">DUF348 domain-containing protein</fullName>
    </submittedName>
</protein>
<dbReference type="Pfam" id="PF07501">
    <property type="entry name" value="G5"/>
    <property type="match status" value="1"/>
</dbReference>
<feature type="domain" description="G5" evidence="2">
    <location>
        <begin position="236"/>
        <end position="316"/>
    </location>
</feature>
<dbReference type="PANTHER" id="PTHR39160">
    <property type="entry name" value="CELL WALL-BINDING PROTEIN YOCH"/>
    <property type="match status" value="1"/>
</dbReference>
<evidence type="ECO:0000313" key="4">
    <source>
        <dbReference type="Proteomes" id="UP000501914"/>
    </source>
</evidence>
<dbReference type="CDD" id="cd22786">
    <property type="entry name" value="DPBB_YuiC-like"/>
    <property type="match status" value="1"/>
</dbReference>
<dbReference type="InterPro" id="IPR007137">
    <property type="entry name" value="DUF348"/>
</dbReference>
<dbReference type="RefSeq" id="WP_167871468.1">
    <property type="nucleotide sequence ID" value="NZ_CP048852.1"/>
</dbReference>
<dbReference type="Pfam" id="PF03990">
    <property type="entry name" value="DUF348"/>
    <property type="match status" value="3"/>
</dbReference>
<dbReference type="GO" id="GO:0019867">
    <property type="term" value="C:outer membrane"/>
    <property type="evidence" value="ECO:0007669"/>
    <property type="project" value="InterPro"/>
</dbReference>
<reference evidence="3 4" key="1">
    <citation type="submission" date="2020-02" db="EMBL/GenBank/DDBJ databases">
        <title>Genome sequencing, annotation and comparative genomic analysis of Bacillus tequilensis EA-CB0015, an effective biological control agent against Pseudocercospora fijiensis in banana plants.</title>
        <authorList>
            <person name="Cuellar-Gaviria T.Z."/>
            <person name="Ju K.-S."/>
            <person name="Villegas-Escobar V."/>
        </authorList>
    </citation>
    <scope>NUCLEOTIDE SEQUENCE [LARGE SCALE GENOMIC DNA]</scope>
    <source>
        <strain evidence="3 4">EA-CB0015</strain>
    </source>
</reference>
<keyword evidence="1" id="KW-0732">Signal</keyword>
<dbReference type="KEGG" id="bteq:G4P54_00260"/>